<feature type="compositionally biased region" description="Pro residues" evidence="4">
    <location>
        <begin position="664"/>
        <end position="674"/>
    </location>
</feature>
<dbReference type="InterPro" id="IPR014020">
    <property type="entry name" value="Tensin_C2-dom"/>
</dbReference>
<feature type="compositionally biased region" description="Polar residues" evidence="4">
    <location>
        <begin position="971"/>
        <end position="989"/>
    </location>
</feature>
<feature type="compositionally biased region" description="Pro residues" evidence="4">
    <location>
        <begin position="771"/>
        <end position="792"/>
    </location>
</feature>
<gene>
    <name evidence="7" type="ORF">GSCOC_T00011890001</name>
</gene>
<dbReference type="SMART" id="SM00498">
    <property type="entry name" value="FH2"/>
    <property type="match status" value="1"/>
</dbReference>
<evidence type="ECO:0000256" key="2">
    <source>
        <dbReference type="ARBA" id="ARBA00022912"/>
    </source>
</evidence>
<dbReference type="PANTHER" id="PTHR45733:SF8">
    <property type="entry name" value="FORMIN-J"/>
    <property type="match status" value="1"/>
</dbReference>
<accession>A0A068VBD7</accession>
<feature type="compositionally biased region" description="Polar residues" evidence="4">
    <location>
        <begin position="858"/>
        <end position="867"/>
    </location>
</feature>
<dbReference type="EMBL" id="HG739271">
    <property type="protein sequence ID" value="CDP17897.1"/>
    <property type="molecule type" value="Genomic_DNA"/>
</dbReference>
<dbReference type="PhylomeDB" id="A0A068VBD7"/>
<feature type="region of interest" description="Disordered" evidence="4">
    <location>
        <begin position="920"/>
        <end position="1017"/>
    </location>
</feature>
<dbReference type="Gene3D" id="1.20.58.2220">
    <property type="entry name" value="Formin, FH2 domain"/>
    <property type="match status" value="1"/>
</dbReference>
<evidence type="ECO:0000256" key="4">
    <source>
        <dbReference type="SAM" id="MobiDB-lite"/>
    </source>
</evidence>
<feature type="compositionally biased region" description="Low complexity" evidence="4">
    <location>
        <begin position="880"/>
        <end position="891"/>
    </location>
</feature>
<dbReference type="SMART" id="SM01326">
    <property type="entry name" value="PTEN_C2"/>
    <property type="match status" value="1"/>
</dbReference>
<feature type="region of interest" description="Disordered" evidence="4">
    <location>
        <begin position="581"/>
        <end position="621"/>
    </location>
</feature>
<dbReference type="PROSITE" id="PS51444">
    <property type="entry name" value="FH2"/>
    <property type="match status" value="1"/>
</dbReference>
<feature type="domain" description="FH2" evidence="6">
    <location>
        <begin position="1012"/>
        <end position="1422"/>
    </location>
</feature>
<dbReference type="Gene3D" id="3.90.190.10">
    <property type="entry name" value="Protein tyrosine phosphatase superfamily"/>
    <property type="match status" value="1"/>
</dbReference>
<comment type="similarity">
    <text evidence="1">Belongs to the formin-like family. Class-II subfamily.</text>
</comment>
<dbReference type="Pfam" id="PF10409">
    <property type="entry name" value="PTEN_C2"/>
    <property type="match status" value="1"/>
</dbReference>
<evidence type="ECO:0000313" key="7">
    <source>
        <dbReference type="EMBL" id="CDP17897.1"/>
    </source>
</evidence>
<feature type="region of interest" description="Disordered" evidence="4">
    <location>
        <begin position="858"/>
        <end position="908"/>
    </location>
</feature>
<sequence>MFLLEIKEKLYTAKLRAITRLVFFDCCFAVDALRYDEYREYVRCVVAQLRDYYPDGSFVVFNFCDGENHGQIANILSAYDIIVMGYPKQYGNCPLLTMEMIHHFLKSSESWFSGHRNVLLLHCEYGGWPLLAFMLASFLVYSKQYTGEHRTLDMIYKQAPRELLQLLLPLNPLPSQLRYLQYISRRKLGSEWPPFDRVLVLDRIILRNTPTMGEEGGCCPTFRIYGLDPLISADQNSKVLFSGTKRSDVIPHKQQADSKMVKIDINCHIQGDVVLECITIKNDLQFEDVLFRIMFNTAFIQSNILILNHDEIDTPWNVQHHFSRDFRAEVLFLEMDSSPTLIPHDYPTTEDKGSLPSEAFGNMFRNMFSRVNLLHLKNDVELNMLKITASDSLQENLETSPFDGKEKLNARSPQCASVEILENIAHETLGSEIRSSLPELLEERCPESSTSLGLNALTKKMDSQENQGAFERPVQNKTVLPTVFHGSLPNPASNCLQGSPLPLTKYSSASSVLGITALLHDTSSNNKMKSHMVTISPRSALSASFPQLCKPVTTSLLQVAPPSDLPSSTVATSNLAKVSATPFLSSPPQSSPSLPKAHPTLSNLSSESSIDDLSAPNEQDFRKKSDCVVPTRNIGCLPSVSHTPLSTLAHPEMSLSSSSSNVFTPPPPPPPPPLFPRMATSLFVKNSFTCAYLPPSSPPFSFSSSLTPDENTKNSSEAASSLPEVALSGGLVPSKLQDKSTTNETIPLTAPPPNLFVSSDSSIAAISSASPPIPPSPPPPPPPPPAPSPPPSASVQGQTPCPTTMYSSLTPTPLTAPLPGSNSSSGLISLIVPENKLEKSAFSPPPLHSGLIASAAVSSAGQLPAHQSSPPPSSSIREASTPTQNPSSSSPLAQPPVPEAASFSDSISSLVPEKSNVISARLASPPPPLHSKALSNPAVLSAPAPPPPPSFSSNKLMAKISPHVPPPPAPFSNTLPKTGTTLQSHSSGRNGCIPPTPASPLGSKGRLQASSSAKYQNKKSSLKPYHWLKLTRATQGSLWAETQKPEEASKTPEFDMSEIESLFSVTVLNLDDGSTKGKSSRASRSKSDKVNLIDLRRAYNCEIMLTKVKIPLPDLMSSVLTLDDSALDVDQVDNLIKFCPTKEEMDLIKNYKGDKENLGKCEQYFLELMKVPQVESKLRVFSFKIQFSSQVSDLRNALNIVNSASEEASNYVVLLSLAFVKLKRVMQAILSLGNALNQGTARGSAVGFRLDSLLKLTDTRARNKKMTLMHYLCKVLNEKLSELLEFPKDLTSLEAANKIQLKYLAEEMQSISKGLERVVHELTASANDGPVSESFGKMLKEFLCSAEAEVRSLASLYSGVGKNADALAHYFGEDPARCPFEQGAHPPPFTYLRKLTNANNQKASTMLCCEIVVTKSQCSETI</sequence>
<keyword evidence="2" id="KW-0378">Hydrolase</keyword>
<evidence type="ECO:0000259" key="5">
    <source>
        <dbReference type="PROSITE" id="PS51182"/>
    </source>
</evidence>
<dbReference type="PANTHER" id="PTHR45733">
    <property type="entry name" value="FORMIN-J"/>
    <property type="match status" value="1"/>
</dbReference>
<dbReference type="InterPro" id="IPR051144">
    <property type="entry name" value="Formin_homology_domain"/>
</dbReference>
<organism evidence="7 8">
    <name type="scientific">Coffea canephora</name>
    <name type="common">Robusta coffee</name>
    <dbReference type="NCBI Taxonomy" id="49390"/>
    <lineage>
        <taxon>Eukaryota</taxon>
        <taxon>Viridiplantae</taxon>
        <taxon>Streptophyta</taxon>
        <taxon>Embryophyta</taxon>
        <taxon>Tracheophyta</taxon>
        <taxon>Spermatophyta</taxon>
        <taxon>Magnoliopsida</taxon>
        <taxon>eudicotyledons</taxon>
        <taxon>Gunneridae</taxon>
        <taxon>Pentapetalae</taxon>
        <taxon>asterids</taxon>
        <taxon>lamiids</taxon>
        <taxon>Gentianales</taxon>
        <taxon>Rubiaceae</taxon>
        <taxon>Ixoroideae</taxon>
        <taxon>Gardenieae complex</taxon>
        <taxon>Bertiereae - Coffeeae clade</taxon>
        <taxon>Coffeeae</taxon>
        <taxon>Coffea</taxon>
    </lineage>
</organism>
<dbReference type="InterPro" id="IPR042201">
    <property type="entry name" value="FH2_Formin_sf"/>
</dbReference>
<dbReference type="InParanoid" id="A0A068VBD7"/>
<dbReference type="InterPro" id="IPR035892">
    <property type="entry name" value="C2_domain_sf"/>
</dbReference>
<dbReference type="GO" id="GO:0004721">
    <property type="term" value="F:phosphoprotein phosphatase activity"/>
    <property type="evidence" value="ECO:0007669"/>
    <property type="project" value="UniProtKB-KW"/>
</dbReference>
<dbReference type="Pfam" id="PF02181">
    <property type="entry name" value="FH2"/>
    <property type="match status" value="1"/>
</dbReference>
<feature type="domain" description="C2 tensin-type" evidence="5">
    <location>
        <begin position="196"/>
        <end position="335"/>
    </location>
</feature>
<keyword evidence="2" id="KW-0904">Protein phosphatase</keyword>
<dbReference type="Gene3D" id="2.60.40.1110">
    <property type="match status" value="1"/>
</dbReference>
<feature type="compositionally biased region" description="Polar residues" evidence="4">
    <location>
        <begin position="654"/>
        <end position="663"/>
    </location>
</feature>
<evidence type="ECO:0000256" key="3">
    <source>
        <dbReference type="RuleBase" id="RU361260"/>
    </source>
</evidence>
<proteinExistence type="inferred from homology"/>
<dbReference type="STRING" id="49390.A0A068VBD7"/>
<evidence type="ECO:0000313" key="8">
    <source>
        <dbReference type="Proteomes" id="UP000295252"/>
    </source>
</evidence>
<name>A0A068VBD7_COFCA</name>
<evidence type="ECO:0000256" key="1">
    <source>
        <dbReference type="ARBA" id="ARBA00006468"/>
    </source>
</evidence>
<protein>
    <recommendedName>
        <fullName evidence="3">Formin-like protein</fullName>
    </recommendedName>
</protein>
<dbReference type="InterPro" id="IPR029021">
    <property type="entry name" value="Prot-tyrosine_phosphatase-like"/>
</dbReference>
<dbReference type="OMA" id="ENIAHET"/>
<dbReference type="SUPFAM" id="SSF49562">
    <property type="entry name" value="C2 domain (Calcium/lipid-binding domain, CaLB)"/>
    <property type="match status" value="1"/>
</dbReference>
<dbReference type="Gramene" id="CDP17897">
    <property type="protein sequence ID" value="CDP17897"/>
    <property type="gene ID" value="GSCOC_T00011890001"/>
</dbReference>
<dbReference type="Proteomes" id="UP000295252">
    <property type="component" value="Chromosome X"/>
</dbReference>
<feature type="compositionally biased region" description="Low complexity" evidence="4">
    <location>
        <begin position="933"/>
        <end position="942"/>
    </location>
</feature>
<feature type="region of interest" description="Disordered" evidence="4">
    <location>
        <begin position="766"/>
        <end position="827"/>
    </location>
</feature>
<evidence type="ECO:0000259" key="6">
    <source>
        <dbReference type="PROSITE" id="PS51444"/>
    </source>
</evidence>
<dbReference type="PROSITE" id="PS51182">
    <property type="entry name" value="C2_TENSIN"/>
    <property type="match status" value="1"/>
</dbReference>
<keyword evidence="8" id="KW-1185">Reference proteome</keyword>
<feature type="compositionally biased region" description="Low complexity" evidence="4">
    <location>
        <begin position="582"/>
        <end position="595"/>
    </location>
</feature>
<dbReference type="InterPro" id="IPR015425">
    <property type="entry name" value="FH2_Formin"/>
</dbReference>
<feature type="compositionally biased region" description="Low complexity" evidence="4">
    <location>
        <begin position="809"/>
        <end position="827"/>
    </location>
</feature>
<feature type="region of interest" description="Disordered" evidence="4">
    <location>
        <begin position="734"/>
        <end position="754"/>
    </location>
</feature>
<feature type="region of interest" description="Disordered" evidence="4">
    <location>
        <begin position="650"/>
        <end position="674"/>
    </location>
</feature>
<reference evidence="8" key="1">
    <citation type="journal article" date="2014" name="Science">
        <title>The coffee genome provides insight into the convergent evolution of caffeine biosynthesis.</title>
        <authorList>
            <person name="Denoeud F."/>
            <person name="Carretero-Paulet L."/>
            <person name="Dereeper A."/>
            <person name="Droc G."/>
            <person name="Guyot R."/>
            <person name="Pietrella M."/>
            <person name="Zheng C."/>
            <person name="Alberti A."/>
            <person name="Anthony F."/>
            <person name="Aprea G."/>
            <person name="Aury J.M."/>
            <person name="Bento P."/>
            <person name="Bernard M."/>
            <person name="Bocs S."/>
            <person name="Campa C."/>
            <person name="Cenci A."/>
            <person name="Combes M.C."/>
            <person name="Crouzillat D."/>
            <person name="Da Silva C."/>
            <person name="Daddiego L."/>
            <person name="De Bellis F."/>
            <person name="Dussert S."/>
            <person name="Garsmeur O."/>
            <person name="Gayraud T."/>
            <person name="Guignon V."/>
            <person name="Jahn K."/>
            <person name="Jamilloux V."/>
            <person name="Joet T."/>
            <person name="Labadie K."/>
            <person name="Lan T."/>
            <person name="Leclercq J."/>
            <person name="Lepelley M."/>
            <person name="Leroy T."/>
            <person name="Li L.T."/>
            <person name="Librado P."/>
            <person name="Lopez L."/>
            <person name="Munoz A."/>
            <person name="Noel B."/>
            <person name="Pallavicini A."/>
            <person name="Perrotta G."/>
            <person name="Poncet V."/>
            <person name="Pot D."/>
            <person name="Priyono X."/>
            <person name="Rigoreau M."/>
            <person name="Rouard M."/>
            <person name="Rozas J."/>
            <person name="Tranchant-Dubreuil C."/>
            <person name="VanBuren R."/>
            <person name="Zhang Q."/>
            <person name="Andrade A.C."/>
            <person name="Argout X."/>
            <person name="Bertrand B."/>
            <person name="de Kochko A."/>
            <person name="Graziosi G."/>
            <person name="Henry R.J."/>
            <person name="Jayarama X."/>
            <person name="Ming R."/>
            <person name="Nagai C."/>
            <person name="Rounsley S."/>
            <person name="Sankoff D."/>
            <person name="Giuliano G."/>
            <person name="Albert V.A."/>
            <person name="Wincker P."/>
            <person name="Lashermes P."/>
        </authorList>
    </citation>
    <scope>NUCLEOTIDE SEQUENCE [LARGE SCALE GENOMIC DNA]</scope>
    <source>
        <strain evidence="8">cv. DH200-94</strain>
    </source>
</reference>
<feature type="compositionally biased region" description="Polar residues" evidence="4">
    <location>
        <begin position="795"/>
        <end position="808"/>
    </location>
</feature>
<dbReference type="SUPFAM" id="SSF101447">
    <property type="entry name" value="Formin homology 2 domain (FH2 domain)"/>
    <property type="match status" value="1"/>
</dbReference>